<evidence type="ECO:0000256" key="11">
    <source>
        <dbReference type="RuleBase" id="RU003781"/>
    </source>
</evidence>
<dbReference type="NCBIfam" id="NF011398">
    <property type="entry name" value="PRK14823.1"/>
    <property type="match status" value="1"/>
</dbReference>
<feature type="binding site" evidence="10">
    <location>
        <position position="69"/>
    </location>
    <ligand>
        <name>substrate</name>
    </ligand>
</feature>
<comment type="catalytic activity">
    <reaction evidence="8 10">
        <text>dITP + H2O = dIMP + diphosphate + H(+)</text>
        <dbReference type="Rhea" id="RHEA:28342"/>
        <dbReference type="ChEBI" id="CHEBI:15377"/>
        <dbReference type="ChEBI" id="CHEBI:15378"/>
        <dbReference type="ChEBI" id="CHEBI:33019"/>
        <dbReference type="ChEBI" id="CHEBI:61194"/>
        <dbReference type="ChEBI" id="CHEBI:61382"/>
        <dbReference type="EC" id="3.6.1.66"/>
    </reaction>
</comment>
<dbReference type="GO" id="GO:0035870">
    <property type="term" value="F:dITP diphosphatase activity"/>
    <property type="evidence" value="ECO:0007669"/>
    <property type="project" value="UniProtKB-UniRule"/>
</dbReference>
<comment type="catalytic activity">
    <reaction evidence="10">
        <text>ITP + H2O = IMP + diphosphate + H(+)</text>
        <dbReference type="Rhea" id="RHEA:29399"/>
        <dbReference type="ChEBI" id="CHEBI:15377"/>
        <dbReference type="ChEBI" id="CHEBI:15378"/>
        <dbReference type="ChEBI" id="CHEBI:33019"/>
        <dbReference type="ChEBI" id="CHEBI:58053"/>
        <dbReference type="ChEBI" id="CHEBI:61402"/>
        <dbReference type="EC" id="3.6.1.66"/>
    </reaction>
</comment>
<comment type="catalytic activity">
    <reaction evidence="9 10">
        <text>XTP + H2O = XMP + diphosphate + H(+)</text>
        <dbReference type="Rhea" id="RHEA:28610"/>
        <dbReference type="ChEBI" id="CHEBI:15377"/>
        <dbReference type="ChEBI" id="CHEBI:15378"/>
        <dbReference type="ChEBI" id="CHEBI:33019"/>
        <dbReference type="ChEBI" id="CHEBI:57464"/>
        <dbReference type="ChEBI" id="CHEBI:61314"/>
        <dbReference type="EC" id="3.6.1.66"/>
    </reaction>
</comment>
<keyword evidence="13" id="KW-1185">Reference proteome</keyword>
<dbReference type="Gene3D" id="3.90.950.10">
    <property type="match status" value="1"/>
</dbReference>
<comment type="cofactor">
    <cofactor evidence="10">
        <name>Mg(2+)</name>
        <dbReference type="ChEBI" id="CHEBI:18420"/>
    </cofactor>
    <text evidence="10">Binds 1 Mg(2+) ion per subunit.</text>
</comment>
<dbReference type="OrthoDB" id="9807456at2"/>
<organism evidence="12 13">
    <name type="scientific">Dyadobacter psychrotolerans</name>
    <dbReference type="NCBI Taxonomy" id="2541721"/>
    <lineage>
        <taxon>Bacteria</taxon>
        <taxon>Pseudomonadati</taxon>
        <taxon>Bacteroidota</taxon>
        <taxon>Cytophagia</taxon>
        <taxon>Cytophagales</taxon>
        <taxon>Spirosomataceae</taxon>
        <taxon>Dyadobacter</taxon>
    </lineage>
</organism>
<sequence length="191" mass="21460">MKLCFATNNIHKLEEVQELLGDQFDLATLNEIGCFDDIPETRETIAENSSQKAEYVWDNYKVNCFADDTGLEVAALNGEPGVFSARYAGPQRNSDDNINLLLEKLEVFTDHNARFKTVITLVVDGIYHQFEGLVEGTIIFDKRGAQGFGYDPVFIPNGHDLTFAEMSLAEKSKLSHRAKAFTKLTDFLKDL</sequence>
<dbReference type="InterPro" id="IPR002637">
    <property type="entry name" value="RdgB/HAM1"/>
</dbReference>
<name>A0A4R5DF29_9BACT</name>
<comment type="similarity">
    <text evidence="1 10 11">Belongs to the HAM1 NTPase family.</text>
</comment>
<evidence type="ECO:0000256" key="9">
    <source>
        <dbReference type="ARBA" id="ARBA00052017"/>
    </source>
</evidence>
<dbReference type="FunFam" id="3.90.950.10:FF:000001">
    <property type="entry name" value="dITP/XTP pyrophosphatase"/>
    <property type="match status" value="1"/>
</dbReference>
<dbReference type="Pfam" id="PF01725">
    <property type="entry name" value="Ham1p_like"/>
    <property type="match status" value="1"/>
</dbReference>
<dbReference type="EMBL" id="SMFL01000011">
    <property type="protein sequence ID" value="TDE11767.1"/>
    <property type="molecule type" value="Genomic_DNA"/>
</dbReference>
<dbReference type="GO" id="GO:0005829">
    <property type="term" value="C:cytosol"/>
    <property type="evidence" value="ECO:0007669"/>
    <property type="project" value="TreeGrafter"/>
</dbReference>
<keyword evidence="4 10" id="KW-0547">Nucleotide-binding</keyword>
<dbReference type="GO" id="GO:0036222">
    <property type="term" value="F:XTP diphosphatase activity"/>
    <property type="evidence" value="ECO:0007669"/>
    <property type="project" value="UniProtKB-UniRule"/>
</dbReference>
<comment type="caution">
    <text evidence="12">The sequence shown here is derived from an EMBL/GenBank/DDBJ whole genome shotgun (WGS) entry which is preliminary data.</text>
</comment>
<dbReference type="InterPro" id="IPR029001">
    <property type="entry name" value="ITPase-like_fam"/>
</dbReference>
<evidence type="ECO:0000256" key="10">
    <source>
        <dbReference type="HAMAP-Rule" id="MF_01405"/>
    </source>
</evidence>
<gene>
    <name evidence="12" type="ORF">E0F88_25175</name>
</gene>
<feature type="binding site" evidence="10">
    <location>
        <begin position="176"/>
        <end position="177"/>
    </location>
    <ligand>
        <name>substrate</name>
    </ligand>
</feature>
<reference evidence="12 13" key="1">
    <citation type="submission" date="2019-03" db="EMBL/GenBank/DDBJ databases">
        <title>Dyadobacter AR-3-6 sp. nov., isolated from arctic soil.</title>
        <authorList>
            <person name="Chaudhary D.K."/>
        </authorList>
    </citation>
    <scope>NUCLEOTIDE SEQUENCE [LARGE SCALE GENOMIC DNA]</scope>
    <source>
        <strain evidence="12 13">AR-3-6</strain>
    </source>
</reference>
<evidence type="ECO:0000256" key="8">
    <source>
        <dbReference type="ARBA" id="ARBA00051875"/>
    </source>
</evidence>
<comment type="function">
    <text evidence="10">Pyrophosphatase that catalyzes the hydrolysis of nucleoside triphosphates to their monophosphate derivatives, with a high preference for the non-canonical purine nucleotides XTP (xanthosine triphosphate), dITP (deoxyinosine triphosphate) and ITP. Seems to function as a house-cleaning enzyme that removes non-canonical purine nucleotides from the nucleotide pool, thus preventing their incorporation into DNA/RNA and avoiding chromosomal lesions.</text>
</comment>
<proteinExistence type="inferred from homology"/>
<evidence type="ECO:0000313" key="13">
    <source>
        <dbReference type="Proteomes" id="UP000294850"/>
    </source>
</evidence>
<feature type="binding site" evidence="10">
    <location>
        <position position="68"/>
    </location>
    <ligand>
        <name>Mg(2+)</name>
        <dbReference type="ChEBI" id="CHEBI:18420"/>
    </ligand>
</feature>
<accession>A0A4R5DF29</accession>
<keyword evidence="6 10" id="KW-0460">Magnesium</keyword>
<dbReference type="AlphaFoldDB" id="A0A4R5DF29"/>
<evidence type="ECO:0000256" key="7">
    <source>
        <dbReference type="ARBA" id="ARBA00023080"/>
    </source>
</evidence>
<dbReference type="RefSeq" id="WP_131961092.1">
    <property type="nucleotide sequence ID" value="NZ_SMFL01000011.1"/>
</dbReference>
<keyword evidence="7 10" id="KW-0546">Nucleotide metabolism</keyword>
<dbReference type="SUPFAM" id="SSF52972">
    <property type="entry name" value="ITPase-like"/>
    <property type="match status" value="1"/>
</dbReference>
<dbReference type="GO" id="GO:0036220">
    <property type="term" value="F:ITP diphosphatase activity"/>
    <property type="evidence" value="ECO:0007669"/>
    <property type="project" value="UniProtKB-UniRule"/>
</dbReference>
<dbReference type="GO" id="GO:0009117">
    <property type="term" value="P:nucleotide metabolic process"/>
    <property type="evidence" value="ECO:0007669"/>
    <property type="project" value="UniProtKB-KW"/>
</dbReference>
<dbReference type="GO" id="GO:0017111">
    <property type="term" value="F:ribonucleoside triphosphate phosphatase activity"/>
    <property type="evidence" value="ECO:0007669"/>
    <property type="project" value="InterPro"/>
</dbReference>
<evidence type="ECO:0000256" key="3">
    <source>
        <dbReference type="ARBA" id="ARBA00022723"/>
    </source>
</evidence>
<feature type="binding site" evidence="10">
    <location>
        <begin position="148"/>
        <end position="151"/>
    </location>
    <ligand>
        <name>substrate</name>
    </ligand>
</feature>
<dbReference type="PANTHER" id="PTHR11067">
    <property type="entry name" value="INOSINE TRIPHOSPHATE PYROPHOSPHATASE/HAM1 PROTEIN"/>
    <property type="match status" value="1"/>
</dbReference>
<comment type="caution">
    <text evidence="10">Lacks conserved residue(s) required for the propagation of feature annotation.</text>
</comment>
<comment type="subunit">
    <text evidence="2 10">Homodimer.</text>
</comment>
<dbReference type="GO" id="GO:0009146">
    <property type="term" value="P:purine nucleoside triphosphate catabolic process"/>
    <property type="evidence" value="ECO:0007669"/>
    <property type="project" value="UniProtKB-UniRule"/>
</dbReference>
<evidence type="ECO:0000256" key="2">
    <source>
        <dbReference type="ARBA" id="ARBA00011738"/>
    </source>
</evidence>
<protein>
    <recommendedName>
        <fullName evidence="10">dITP/XTP pyrophosphatase</fullName>
        <ecNumber evidence="10">3.6.1.66</ecNumber>
    </recommendedName>
    <alternativeName>
        <fullName evidence="10">Non-canonical purine NTP pyrophosphatase</fullName>
    </alternativeName>
    <alternativeName>
        <fullName evidence="10">Non-standard purine NTP pyrophosphatase</fullName>
    </alternativeName>
    <alternativeName>
        <fullName evidence="10">Nucleoside-triphosphate diphosphatase</fullName>
    </alternativeName>
    <alternativeName>
        <fullName evidence="10">Nucleoside-triphosphate pyrophosphatase</fullName>
        <shortName evidence="10">NTPase</shortName>
    </alternativeName>
</protein>
<dbReference type="NCBIfam" id="TIGR00042">
    <property type="entry name" value="RdgB/HAM1 family non-canonical purine NTP pyrophosphatase"/>
    <property type="match status" value="1"/>
</dbReference>
<dbReference type="EC" id="3.6.1.66" evidence="10"/>
<dbReference type="InterPro" id="IPR020922">
    <property type="entry name" value="dITP/XTP_pyrophosphatase"/>
</dbReference>
<evidence type="ECO:0000256" key="4">
    <source>
        <dbReference type="ARBA" id="ARBA00022741"/>
    </source>
</evidence>
<evidence type="ECO:0000313" key="12">
    <source>
        <dbReference type="EMBL" id="TDE11767.1"/>
    </source>
</evidence>
<dbReference type="PANTHER" id="PTHR11067:SF9">
    <property type="entry name" value="INOSINE TRIPHOSPHATE PYROPHOSPHATASE"/>
    <property type="match status" value="1"/>
</dbReference>
<keyword evidence="5 10" id="KW-0378">Hydrolase</keyword>
<feature type="binding site" evidence="10">
    <location>
        <position position="171"/>
    </location>
    <ligand>
        <name>substrate</name>
    </ligand>
</feature>
<keyword evidence="3 10" id="KW-0479">Metal-binding</keyword>
<evidence type="ECO:0000256" key="6">
    <source>
        <dbReference type="ARBA" id="ARBA00022842"/>
    </source>
</evidence>
<feature type="binding site" evidence="10">
    <location>
        <begin position="7"/>
        <end position="12"/>
    </location>
    <ligand>
        <name>substrate</name>
    </ligand>
</feature>
<dbReference type="Proteomes" id="UP000294850">
    <property type="component" value="Unassembled WGS sequence"/>
</dbReference>
<dbReference type="CDD" id="cd00515">
    <property type="entry name" value="HAM1"/>
    <property type="match status" value="1"/>
</dbReference>
<dbReference type="GO" id="GO:0000166">
    <property type="term" value="F:nucleotide binding"/>
    <property type="evidence" value="ECO:0007669"/>
    <property type="project" value="UniProtKB-KW"/>
</dbReference>
<feature type="active site" description="Proton acceptor" evidence="10">
    <location>
        <position position="68"/>
    </location>
</feature>
<evidence type="ECO:0000256" key="1">
    <source>
        <dbReference type="ARBA" id="ARBA00008023"/>
    </source>
</evidence>
<evidence type="ECO:0000256" key="5">
    <source>
        <dbReference type="ARBA" id="ARBA00022801"/>
    </source>
</evidence>
<dbReference type="GO" id="GO:0046872">
    <property type="term" value="F:metal ion binding"/>
    <property type="evidence" value="ECO:0007669"/>
    <property type="project" value="UniProtKB-KW"/>
</dbReference>
<dbReference type="HAMAP" id="MF_01405">
    <property type="entry name" value="Non_canon_purine_NTPase"/>
    <property type="match status" value="1"/>
</dbReference>